<name>A0A3S5A265_9PLAT</name>
<dbReference type="Proteomes" id="UP000784294">
    <property type="component" value="Unassembled WGS sequence"/>
</dbReference>
<accession>A0A3S5A265</accession>
<dbReference type="AlphaFoldDB" id="A0A3S5A265"/>
<protein>
    <submittedName>
        <fullName evidence="1">Uncharacterized protein</fullName>
    </submittedName>
</protein>
<keyword evidence="2" id="KW-1185">Reference proteome</keyword>
<gene>
    <name evidence="1" type="ORF">PXEA_LOCUS11214</name>
</gene>
<evidence type="ECO:0000313" key="1">
    <source>
        <dbReference type="EMBL" id="VEL17774.1"/>
    </source>
</evidence>
<comment type="caution">
    <text evidence="1">The sequence shown here is derived from an EMBL/GenBank/DDBJ whole genome shotgun (WGS) entry which is preliminary data.</text>
</comment>
<evidence type="ECO:0000313" key="2">
    <source>
        <dbReference type="Proteomes" id="UP000784294"/>
    </source>
</evidence>
<organism evidence="1 2">
    <name type="scientific">Protopolystoma xenopodis</name>
    <dbReference type="NCBI Taxonomy" id="117903"/>
    <lineage>
        <taxon>Eukaryota</taxon>
        <taxon>Metazoa</taxon>
        <taxon>Spiralia</taxon>
        <taxon>Lophotrochozoa</taxon>
        <taxon>Platyhelminthes</taxon>
        <taxon>Monogenea</taxon>
        <taxon>Polyopisthocotylea</taxon>
        <taxon>Polystomatidea</taxon>
        <taxon>Polystomatidae</taxon>
        <taxon>Protopolystoma</taxon>
    </lineage>
</organism>
<proteinExistence type="predicted"/>
<reference evidence="1" key="1">
    <citation type="submission" date="2018-11" db="EMBL/GenBank/DDBJ databases">
        <authorList>
            <consortium name="Pathogen Informatics"/>
        </authorList>
    </citation>
    <scope>NUCLEOTIDE SEQUENCE</scope>
</reference>
<sequence length="148" mass="15956">MVLDPSGCLKSRQDDLLIVFFSVVLPSPFVKSANSEAIREPSEPISQDSSLIGAQTLAYPYGACGPHGTCVRTASTGAIWAALTTGDMNSESGGTEKRENDGFYCICQAGFQVGSMGLDEFTCFFLLFILRETCVENNLRLLSSKHNS</sequence>
<dbReference type="EMBL" id="CAAALY010034106">
    <property type="protein sequence ID" value="VEL17774.1"/>
    <property type="molecule type" value="Genomic_DNA"/>
</dbReference>